<feature type="chain" id="PRO_5015108994" evidence="2">
    <location>
        <begin position="22"/>
        <end position="951"/>
    </location>
</feature>
<evidence type="ECO:0000313" key="5">
    <source>
        <dbReference type="Proteomes" id="UP000240621"/>
    </source>
</evidence>
<proteinExistence type="predicted"/>
<dbReference type="InterPro" id="IPR013783">
    <property type="entry name" value="Ig-like_fold"/>
</dbReference>
<dbReference type="RefSeq" id="WP_106541553.1">
    <property type="nucleotide sequence ID" value="NZ_BLAU01000001.1"/>
</dbReference>
<dbReference type="InterPro" id="IPR011123">
    <property type="entry name" value="Y_Y_Y"/>
</dbReference>
<dbReference type="SMART" id="SM00421">
    <property type="entry name" value="HTH_LUXR"/>
    <property type="match status" value="1"/>
</dbReference>
<dbReference type="Proteomes" id="UP000240621">
    <property type="component" value="Unassembled WGS sequence"/>
</dbReference>
<keyword evidence="4" id="KW-0238">DNA-binding</keyword>
<dbReference type="InterPro" id="IPR000792">
    <property type="entry name" value="Tscrpt_reg_LuxR_C"/>
</dbReference>
<gene>
    <name evidence="4" type="ORF">CLV93_103127</name>
</gene>
<comment type="caution">
    <text evidence="4">The sequence shown here is derived from an EMBL/GenBank/DDBJ whole genome shotgun (WGS) entry which is preliminary data.</text>
</comment>
<name>A0A2P8CFK9_9BACT</name>
<dbReference type="GO" id="GO:0006355">
    <property type="term" value="P:regulation of DNA-templated transcription"/>
    <property type="evidence" value="ECO:0007669"/>
    <property type="project" value="InterPro"/>
</dbReference>
<evidence type="ECO:0000259" key="3">
    <source>
        <dbReference type="SMART" id="SM00421"/>
    </source>
</evidence>
<dbReference type="Gene3D" id="2.130.10.10">
    <property type="entry name" value="YVTN repeat-like/Quinoprotein amine dehydrogenase"/>
    <property type="match status" value="2"/>
</dbReference>
<dbReference type="Pfam" id="PF00196">
    <property type="entry name" value="GerE"/>
    <property type="match status" value="1"/>
</dbReference>
<dbReference type="OrthoDB" id="1090267at2"/>
<organism evidence="4 5">
    <name type="scientific">Prolixibacter denitrificans</name>
    <dbReference type="NCBI Taxonomy" id="1541063"/>
    <lineage>
        <taxon>Bacteria</taxon>
        <taxon>Pseudomonadati</taxon>
        <taxon>Bacteroidota</taxon>
        <taxon>Bacteroidia</taxon>
        <taxon>Marinilabiliales</taxon>
        <taxon>Prolixibacteraceae</taxon>
        <taxon>Prolixibacter</taxon>
    </lineage>
</organism>
<accession>A0A2P8CFK9</accession>
<dbReference type="InterPro" id="IPR015943">
    <property type="entry name" value="WD40/YVTN_repeat-like_dom_sf"/>
</dbReference>
<dbReference type="InterPro" id="IPR016032">
    <property type="entry name" value="Sig_transdc_resp-reg_C-effctor"/>
</dbReference>
<feature type="signal peptide" evidence="2">
    <location>
        <begin position="1"/>
        <end position="21"/>
    </location>
</feature>
<reference evidence="4 5" key="1">
    <citation type="submission" date="2018-03" db="EMBL/GenBank/DDBJ databases">
        <title>Genomic Encyclopedia of Archaeal and Bacterial Type Strains, Phase II (KMG-II): from individual species to whole genera.</title>
        <authorList>
            <person name="Goeker M."/>
        </authorList>
    </citation>
    <scope>NUCLEOTIDE SEQUENCE [LARGE SCALE GENOMIC DNA]</scope>
    <source>
        <strain evidence="4 5">DSM 27267</strain>
    </source>
</reference>
<feature type="transmembrane region" description="Helical" evidence="1">
    <location>
        <begin position="760"/>
        <end position="778"/>
    </location>
</feature>
<feature type="domain" description="HTH luxR-type" evidence="3">
    <location>
        <begin position="891"/>
        <end position="948"/>
    </location>
</feature>
<evidence type="ECO:0000313" key="4">
    <source>
        <dbReference type="EMBL" id="PSK83712.1"/>
    </source>
</evidence>
<dbReference type="Pfam" id="PF07495">
    <property type="entry name" value="Y_Y_Y"/>
    <property type="match status" value="1"/>
</dbReference>
<dbReference type="SUPFAM" id="SSF63829">
    <property type="entry name" value="Calcium-dependent phosphotriesterase"/>
    <property type="match status" value="1"/>
</dbReference>
<dbReference type="InterPro" id="IPR036388">
    <property type="entry name" value="WH-like_DNA-bd_sf"/>
</dbReference>
<dbReference type="GO" id="GO:0003677">
    <property type="term" value="F:DNA binding"/>
    <property type="evidence" value="ECO:0007669"/>
    <property type="project" value="UniProtKB-KW"/>
</dbReference>
<keyword evidence="2" id="KW-0732">Signal</keyword>
<dbReference type="Gene3D" id="1.10.10.10">
    <property type="entry name" value="Winged helix-like DNA-binding domain superfamily/Winged helix DNA-binding domain"/>
    <property type="match status" value="1"/>
</dbReference>
<keyword evidence="1" id="KW-0472">Membrane</keyword>
<dbReference type="Gene3D" id="2.60.40.10">
    <property type="entry name" value="Immunoglobulins"/>
    <property type="match status" value="1"/>
</dbReference>
<dbReference type="EMBL" id="PYGC01000003">
    <property type="protein sequence ID" value="PSK83712.1"/>
    <property type="molecule type" value="Genomic_DNA"/>
</dbReference>
<evidence type="ECO:0000256" key="1">
    <source>
        <dbReference type="SAM" id="Phobius"/>
    </source>
</evidence>
<dbReference type="SUPFAM" id="SSF46894">
    <property type="entry name" value="C-terminal effector domain of the bipartite response regulators"/>
    <property type="match status" value="1"/>
</dbReference>
<sequence length="951" mass="110403">MGRTCFFLFCLMFLPHLSVYCQEQDSIWTAASQRHMVVEDINNFSKMEYGAAAQNWGVSAGRDGMMYFANNNGLLEFDGTSWRLHRLPNETILRAVLAVNDSLIYTSGYREMGVWKRQPSGELVYHSLNPQAEHYFSKNEEFWNIASDKHRIYFHSFNRILLYQHDSVTSVSLPGFTNVMNRVRDKILIGVRDKGIYQLSGLKISPVAIDPFFAGKIIRFILPYKEDQLMIGTASGGIVIWNGKQLTQWKPNLTPYFRENELNRGFFMPNGNLVIGTIVDGIVVFDKSENLIRKYNHSNGLQNNTVLGIAGDQFNNIWLALDHGIDFIGNRHSNGVRIESIPNIGAVYSAAIFQNHIYLGTNQGLFSKDLSDSDAKYKLVPNTQSQNWDLRVIGDQLVVGHNEGTIVVENGKERFISRNSGGFSIKEDIKRRDHYIQSTYNSLISYKEVNRHLVMENIIQGFTDLIRYIEIDHLGNVWASHMHRGIYKLELNDKRDKVVGQKYYGESSVFGKEHSLNVFKVEDRIVFTTKEKLFTYDDLNDTIIPYTYLNQRIGDYREAHKIVKAPDHHYWLISSKKIGLFYITMNEVHLIKSYPTSYFKQNPLFDDFENILPVTADKGILCLENGIAWLNASQNDTLQTIANFAPRIRELQLINRRNDAINEVPVNHALEVTYSRNSIEVRYSFPHYSAEPVFYQAFLKGIDQKWSDKSESSVFRFDRLPAGTYQLQVKATDLWNNESRVNSLTLEVQEPWYSTTLAKVGYFVLLVVFSILFQAWGARRTKKKQRIHIEKRERELILLRNKNLRTEVEHKSKELANSTMSMIKKNEFLLDLKQLLTRQKEQLGTRYPDKYFNDIVKKIDKNISSHDDWQIFETNFEQAHEQFLRKIKDDFPDLTTKDLRMCAYLRMNLSSKEIAPLLGITVRGVENHRYRLRKKMGLSHDDNLIDLILQY</sequence>
<keyword evidence="1" id="KW-0812">Transmembrane</keyword>
<protein>
    <submittedName>
        <fullName evidence="4">DNA-binding CsgD family transcriptional regulator</fullName>
    </submittedName>
</protein>
<evidence type="ECO:0000256" key="2">
    <source>
        <dbReference type="SAM" id="SignalP"/>
    </source>
</evidence>
<dbReference type="AlphaFoldDB" id="A0A2P8CFK9"/>
<keyword evidence="1" id="KW-1133">Transmembrane helix</keyword>